<dbReference type="AlphaFoldDB" id="A0A346Y4Z5"/>
<protein>
    <recommendedName>
        <fullName evidence="4">Cell wall binding repeat 2</fullName>
    </recommendedName>
</protein>
<dbReference type="Pfam" id="PF04122">
    <property type="entry name" value="CW_binding_2"/>
    <property type="match status" value="2"/>
</dbReference>
<name>A0A346Y4Z5_9ACTN</name>
<evidence type="ECO:0000313" key="2">
    <source>
        <dbReference type="EMBL" id="AXV09542.1"/>
    </source>
</evidence>
<reference evidence="2 3" key="1">
    <citation type="submission" date="2018-09" db="EMBL/GenBank/DDBJ databases">
        <title>Complete genome sequence of Euzebya sp. DY32-46 isolated from seawater of Pacific Ocean.</title>
        <authorList>
            <person name="Xu L."/>
            <person name="Wu Y.-H."/>
            <person name="Xu X.-W."/>
        </authorList>
    </citation>
    <scope>NUCLEOTIDE SEQUENCE [LARGE SCALE GENOMIC DNA]</scope>
    <source>
        <strain evidence="2 3">DY32-46</strain>
    </source>
</reference>
<dbReference type="GO" id="GO:0030288">
    <property type="term" value="C:outer membrane-bounded periplasmic space"/>
    <property type="evidence" value="ECO:0007669"/>
    <property type="project" value="TreeGrafter"/>
</dbReference>
<feature type="chain" id="PRO_5039521336" description="Cell wall binding repeat 2" evidence="1">
    <location>
        <begin position="24"/>
        <end position="529"/>
    </location>
</feature>
<dbReference type="Gene3D" id="3.40.50.12090">
    <property type="match status" value="1"/>
</dbReference>
<dbReference type="KEGG" id="euz:DVS28_a4885"/>
<dbReference type="Proteomes" id="UP000264006">
    <property type="component" value="Chromosome"/>
</dbReference>
<evidence type="ECO:0000313" key="3">
    <source>
        <dbReference type="Proteomes" id="UP000264006"/>
    </source>
</evidence>
<dbReference type="PANTHER" id="PTHR30032">
    <property type="entry name" value="N-ACETYLMURAMOYL-L-ALANINE AMIDASE-RELATED"/>
    <property type="match status" value="1"/>
</dbReference>
<evidence type="ECO:0000256" key="1">
    <source>
        <dbReference type="SAM" id="SignalP"/>
    </source>
</evidence>
<keyword evidence="3" id="KW-1185">Reference proteome</keyword>
<evidence type="ECO:0008006" key="4">
    <source>
        <dbReference type="Google" id="ProtNLM"/>
    </source>
</evidence>
<dbReference type="PANTHER" id="PTHR30032:SF4">
    <property type="entry name" value="AMIDASE ENHANCER"/>
    <property type="match status" value="1"/>
</dbReference>
<accession>A0A346Y4Z5</accession>
<sequence>MRRSLSLVVLVAALVLSVVPVSAQYAPDPFSNTPDAVARIDGDTPAAYAVNLSRAVNDFGVDKGVIVSDVAFADALAASALTSFGAIFFASPGQPLDADTLAELDRVVLDPQGEFTIIGGTAVIDPQVEAQLDALPGDRPVIRLAGATRYETAVAVADYVLGDDAEPASYEVFVARAFGSDDNPTAAWADSVAAGPAASSNRQPILFTPSDELHPSISTWLAGRTPRRVTVLGGSSAISESAVEQIDAPVRRVAGASRDETAATIFRQVLRDGYGAPRAMAVVNLFDEQGWAYGLATSPIVGSLGGGILAINPEVDSEATQGVLACARPTEVLVAGPTSMISDERVAGAQICPDGDGASAPTGPVELRGDGIGRGIDFGQPADVALEAMVAEFGAPTNDTGRVQPGCELAGPDGPASRAVTFANGLTATFAEAVQEEMFFDGWILDGDDVPQDGRLTTPEGATVGSTSRELEAFFGIDYVLREGEPEGFPPPIAVIDTHRGPLDAILDGNTPNAQVSALYGGGALQFCE</sequence>
<proteinExistence type="predicted"/>
<dbReference type="InterPro" id="IPR007253">
    <property type="entry name" value="Cell_wall-bd_2"/>
</dbReference>
<dbReference type="EMBL" id="CP031165">
    <property type="protein sequence ID" value="AXV09542.1"/>
    <property type="molecule type" value="Genomic_DNA"/>
</dbReference>
<keyword evidence="1" id="KW-0732">Signal</keyword>
<dbReference type="OrthoDB" id="9808778at2"/>
<dbReference type="InterPro" id="IPR051922">
    <property type="entry name" value="Bact_Sporulation_Assoc"/>
</dbReference>
<organism evidence="2 3">
    <name type="scientific">Euzebya pacifica</name>
    <dbReference type="NCBI Taxonomy" id="1608957"/>
    <lineage>
        <taxon>Bacteria</taxon>
        <taxon>Bacillati</taxon>
        <taxon>Actinomycetota</taxon>
        <taxon>Nitriliruptoria</taxon>
        <taxon>Euzebyales</taxon>
    </lineage>
</organism>
<dbReference type="RefSeq" id="WP_114593709.1">
    <property type="nucleotide sequence ID" value="NZ_CP031165.1"/>
</dbReference>
<feature type="signal peptide" evidence="1">
    <location>
        <begin position="1"/>
        <end position="23"/>
    </location>
</feature>
<gene>
    <name evidence="2" type="ORF">DVS28_a4885</name>
</gene>